<proteinExistence type="predicted"/>
<sequence>MILNIQKVKTRIVVLHSIPKSFFKKIEESEGFGNHLFPNWSIKVFQNTDLQKKFKAVYDAYKLIAAKDERDKIIKAFQDSNEIERLCSHDLTLDILTIDDIHASLKEPIENLFSYLYKTASNYLLFTNYVNITIGTSIDNFITHHKIEVCPICGLEGFLNLDGQARLALDHWLCQDIFPFSSVNFNNLIPIGDKCNSRPAKGNKNILINQNGDRKLAYYPYKNYNGIDARFTFIEEPSFEEEYGKWEFLIEPKDDNEIDDFESWDDIFNIKSRYNSFVKKNILTMWQCAYIEFIDDHEILNHASDLTSFKINLQHWKSSFMKKKYPGYKAYRSFINHLVQNASDAYLTGVYQNVLSEKGF</sequence>
<accession>A0AAW7DFG2</accession>
<gene>
    <name evidence="1" type="ORF">HX095_05175</name>
</gene>
<protein>
    <submittedName>
        <fullName evidence="1">Uncharacterized protein</fullName>
    </submittedName>
</protein>
<reference evidence="1" key="2">
    <citation type="journal article" date="2022" name="Sci. Total Environ.">
        <title>Prevalence, transmission, and molecular epidemiology of tet(X)-positive bacteria among humans, animals, and environmental niches in China: An epidemiological, and genomic-based study.</title>
        <authorList>
            <person name="Dong N."/>
            <person name="Zeng Y."/>
            <person name="Cai C."/>
            <person name="Sun C."/>
            <person name="Lu J."/>
            <person name="Liu C."/>
            <person name="Zhou H."/>
            <person name="Sun Q."/>
            <person name="Shu L."/>
            <person name="Wang H."/>
            <person name="Wang Y."/>
            <person name="Wang S."/>
            <person name="Wu C."/>
            <person name="Chan E.W."/>
            <person name="Chen G."/>
            <person name="Shen Z."/>
            <person name="Chen S."/>
            <person name="Zhang R."/>
        </authorList>
    </citation>
    <scope>NUCLEOTIDE SEQUENCE</scope>
    <source>
        <strain evidence="1">210</strain>
    </source>
</reference>
<dbReference type="RefSeq" id="WP_286485287.1">
    <property type="nucleotide sequence ID" value="NZ_JACALR010000002.1"/>
</dbReference>
<comment type="caution">
    <text evidence="1">The sequence shown here is derived from an EMBL/GenBank/DDBJ whole genome shotgun (WGS) entry which is preliminary data.</text>
</comment>
<dbReference type="EMBL" id="JACALR010000002">
    <property type="protein sequence ID" value="MDM1550600.1"/>
    <property type="molecule type" value="Genomic_DNA"/>
</dbReference>
<dbReference type="AlphaFoldDB" id="A0AAW7DFG2"/>
<organism evidence="1 2">
    <name type="scientific">Empedobacter falsenii</name>
    <dbReference type="NCBI Taxonomy" id="343874"/>
    <lineage>
        <taxon>Bacteria</taxon>
        <taxon>Pseudomonadati</taxon>
        <taxon>Bacteroidota</taxon>
        <taxon>Flavobacteriia</taxon>
        <taxon>Flavobacteriales</taxon>
        <taxon>Weeksellaceae</taxon>
        <taxon>Empedobacter</taxon>
    </lineage>
</organism>
<reference evidence="1" key="1">
    <citation type="submission" date="2020-06" db="EMBL/GenBank/DDBJ databases">
        <authorList>
            <person name="Dong N."/>
        </authorList>
    </citation>
    <scope>NUCLEOTIDE SEQUENCE</scope>
    <source>
        <strain evidence="1">210</strain>
    </source>
</reference>
<name>A0AAW7DFG2_9FLAO</name>
<dbReference type="Proteomes" id="UP001173578">
    <property type="component" value="Unassembled WGS sequence"/>
</dbReference>
<evidence type="ECO:0000313" key="1">
    <source>
        <dbReference type="EMBL" id="MDM1550600.1"/>
    </source>
</evidence>
<evidence type="ECO:0000313" key="2">
    <source>
        <dbReference type="Proteomes" id="UP001173578"/>
    </source>
</evidence>